<dbReference type="EMBL" id="WSFE01000004">
    <property type="protein sequence ID" value="NDL24422.1"/>
    <property type="molecule type" value="Genomic_DNA"/>
</dbReference>
<reference evidence="1 2" key="1">
    <citation type="submission" date="2019-12" db="EMBL/GenBank/DDBJ databases">
        <title>Engineering Photorhabdus to improve their lethality against agricultural pests.</title>
        <authorList>
            <person name="Machado R.A.R."/>
        </authorList>
    </citation>
    <scope>NUCLEOTIDE SEQUENCE [LARGE SCALE GENOMIC DNA]</scope>
    <source>
        <strain evidence="1 2">M-HU2</strain>
    </source>
</reference>
<gene>
    <name evidence="1" type="ORF">GPY42_04125</name>
</gene>
<name>A0ABX0AUD8_9GAMM</name>
<dbReference type="RefSeq" id="WP_113041248.1">
    <property type="nucleotide sequence ID" value="NZ_CAWPKC010000004.1"/>
</dbReference>
<proteinExistence type="predicted"/>
<evidence type="ECO:0000313" key="2">
    <source>
        <dbReference type="Proteomes" id="UP000470051"/>
    </source>
</evidence>
<dbReference type="Proteomes" id="UP000470051">
    <property type="component" value="Unassembled WGS sequence"/>
</dbReference>
<keyword evidence="2" id="KW-1185">Reference proteome</keyword>
<protein>
    <submittedName>
        <fullName evidence="1">Uncharacterized protein</fullName>
    </submittedName>
</protein>
<comment type="caution">
    <text evidence="1">The sequence shown here is derived from an EMBL/GenBank/DDBJ whole genome shotgun (WGS) entry which is preliminary data.</text>
</comment>
<organism evidence="1 2">
    <name type="scientific">Photorhabdus kayaii</name>
    <dbReference type="NCBI Taxonomy" id="230088"/>
    <lineage>
        <taxon>Bacteria</taxon>
        <taxon>Pseudomonadati</taxon>
        <taxon>Pseudomonadota</taxon>
        <taxon>Gammaproteobacteria</taxon>
        <taxon>Enterobacterales</taxon>
        <taxon>Morganellaceae</taxon>
        <taxon>Photorhabdus</taxon>
    </lineage>
</organism>
<accession>A0ABX0AUD8</accession>
<sequence length="96" mass="10411">MDSTIVSNADIDKGQNSGKIVKIELALAKSKTERNVVKFYISGDVCVLDSDALTGDDFTQAYLILVHAYYKGEKVTIDVDQTNSQVNIITGIKVGV</sequence>
<evidence type="ECO:0000313" key="1">
    <source>
        <dbReference type="EMBL" id="NDL24422.1"/>
    </source>
</evidence>